<keyword evidence="2" id="KW-0812">Transmembrane</keyword>
<name>V6M0B6_9BACL</name>
<keyword evidence="4" id="KW-1185">Reference proteome</keyword>
<comment type="caution">
    <text evidence="3">The sequence shown here is derived from an EMBL/GenBank/DDBJ whole genome shotgun (WGS) entry which is preliminary data.</text>
</comment>
<dbReference type="EMBL" id="AYJU01000018">
    <property type="protein sequence ID" value="EST51827.1"/>
    <property type="molecule type" value="Genomic_DNA"/>
</dbReference>
<dbReference type="RefSeq" id="WP_023558986.1">
    <property type="nucleotide sequence ID" value="NZ_KI629786.1"/>
</dbReference>
<accession>V6M0B6</accession>
<dbReference type="AlphaFoldDB" id="V6M0B6"/>
<dbReference type="Proteomes" id="UP000017973">
    <property type="component" value="Unassembled WGS sequence"/>
</dbReference>
<proteinExistence type="predicted"/>
<evidence type="ECO:0000256" key="2">
    <source>
        <dbReference type="SAM" id="Phobius"/>
    </source>
</evidence>
<dbReference type="HOGENOM" id="CLU_791479_0_0_9"/>
<dbReference type="PATRIC" id="fig|1408254.3.peg.5084"/>
<evidence type="ECO:0000313" key="4">
    <source>
        <dbReference type="Proteomes" id="UP000017973"/>
    </source>
</evidence>
<reference evidence="3 4" key="1">
    <citation type="journal article" date="2014" name="Genome Announc.">
        <title>Draft Genome Sequence of Brevibacillus panacihumi Strain W25, a Halotolerant Hydrocarbon-Degrading Bacterium.</title>
        <authorList>
            <person name="Wang X."/>
            <person name="Jin D."/>
            <person name="Zhou L."/>
            <person name="Wu L."/>
            <person name="An W."/>
            <person name="Chen Y."/>
            <person name="Zhao L."/>
        </authorList>
    </citation>
    <scope>NUCLEOTIDE SEQUENCE [LARGE SCALE GENOMIC DNA]</scope>
    <source>
        <strain evidence="3 4">W25</strain>
    </source>
</reference>
<evidence type="ECO:0000313" key="3">
    <source>
        <dbReference type="EMBL" id="EST51827.1"/>
    </source>
</evidence>
<dbReference type="OrthoDB" id="2475371at2"/>
<sequence length="350" mass="38750">MAKNNDAKSELGKFMVVIGTVLGIAGGSIFLLNQFVFDSPKPTAVKMTTPPEVANDAEPQPPPPVVETVNNPSVATVEPFYASLQMDEYAAVYNQNGTEKVLTFDLTKEEVKTLLGNPMSESYVDGETRSLCYQYGSLSIFFDDQDQYISYMTYEGTKEILNKPWLTSLAKTTDSGNVDFYQSPTGYTMVKVDHYPETNDVVVYLIKQYPQNQTVTAPPIEQPQAIDKPAPAPEPQSTSTEAGMNANGEYLLSPGEEILIENVQVSNDSRVHTAKYTIDVNYHFAYNSPNMVKVMTDPEKDLELMPGETATVQIKVKASKNAPKASYRFIVSLKQGWSGRPLKDFTVEVK</sequence>
<evidence type="ECO:0000256" key="1">
    <source>
        <dbReference type="SAM" id="MobiDB-lite"/>
    </source>
</evidence>
<gene>
    <name evidence="3" type="ORF">T458_26040</name>
</gene>
<dbReference type="STRING" id="1408254.T458_26040"/>
<feature type="transmembrane region" description="Helical" evidence="2">
    <location>
        <begin position="12"/>
        <end position="32"/>
    </location>
</feature>
<keyword evidence="2" id="KW-0472">Membrane</keyword>
<feature type="region of interest" description="Disordered" evidence="1">
    <location>
        <begin position="223"/>
        <end position="244"/>
    </location>
</feature>
<protein>
    <submittedName>
        <fullName evidence="3">Uncharacterized protein</fullName>
    </submittedName>
</protein>
<keyword evidence="2" id="KW-1133">Transmembrane helix</keyword>
<organism evidence="3 4">
    <name type="scientific">Brevibacillus panacihumi W25</name>
    <dbReference type="NCBI Taxonomy" id="1408254"/>
    <lineage>
        <taxon>Bacteria</taxon>
        <taxon>Bacillati</taxon>
        <taxon>Bacillota</taxon>
        <taxon>Bacilli</taxon>
        <taxon>Bacillales</taxon>
        <taxon>Paenibacillaceae</taxon>
        <taxon>Brevibacillus</taxon>
    </lineage>
</organism>